<gene>
    <name evidence="2" type="ORF">RG47T_1513</name>
</gene>
<dbReference type="OrthoDB" id="5480566at2"/>
<dbReference type="Proteomes" id="UP000186720">
    <property type="component" value="Unassembled WGS sequence"/>
</dbReference>
<dbReference type="STRING" id="1302689.RG47T_1513"/>
<dbReference type="GO" id="GO:0008236">
    <property type="term" value="F:serine-type peptidase activity"/>
    <property type="evidence" value="ECO:0007669"/>
    <property type="project" value="InterPro"/>
</dbReference>
<dbReference type="GO" id="GO:0006508">
    <property type="term" value="P:proteolysis"/>
    <property type="evidence" value="ECO:0007669"/>
    <property type="project" value="InterPro"/>
</dbReference>
<dbReference type="SUPFAM" id="SSF52096">
    <property type="entry name" value="ClpP/crotonase"/>
    <property type="match status" value="1"/>
</dbReference>
<dbReference type="Pfam" id="PF03572">
    <property type="entry name" value="Peptidase_S41"/>
    <property type="match status" value="1"/>
</dbReference>
<evidence type="ECO:0000313" key="2">
    <source>
        <dbReference type="EMBL" id="OKS86066.1"/>
    </source>
</evidence>
<dbReference type="InterPro" id="IPR005151">
    <property type="entry name" value="Tail-specific_protease"/>
</dbReference>
<dbReference type="GO" id="GO:0007165">
    <property type="term" value="P:signal transduction"/>
    <property type="evidence" value="ECO:0007669"/>
    <property type="project" value="TreeGrafter"/>
</dbReference>
<name>A0A1Q5ZWE4_9SPHI</name>
<dbReference type="Gene3D" id="3.30.750.44">
    <property type="match status" value="1"/>
</dbReference>
<evidence type="ECO:0000313" key="3">
    <source>
        <dbReference type="Proteomes" id="UP000186720"/>
    </source>
</evidence>
<reference evidence="2 3" key="1">
    <citation type="submission" date="2016-11" db="EMBL/GenBank/DDBJ databases">
        <title>Whole Genome Sequencing of Mucilaginibacter polytrichastri RG4-7(T) isolated from the moss sample.</title>
        <authorList>
            <person name="Li Y."/>
        </authorList>
    </citation>
    <scope>NUCLEOTIDE SEQUENCE [LARGE SCALE GENOMIC DNA]</scope>
    <source>
        <strain evidence="2 3">RG4-7</strain>
    </source>
</reference>
<organism evidence="2 3">
    <name type="scientific">Mucilaginibacter polytrichastri</name>
    <dbReference type="NCBI Taxonomy" id="1302689"/>
    <lineage>
        <taxon>Bacteria</taxon>
        <taxon>Pseudomonadati</taxon>
        <taxon>Bacteroidota</taxon>
        <taxon>Sphingobacteriia</taxon>
        <taxon>Sphingobacteriales</taxon>
        <taxon>Sphingobacteriaceae</taxon>
        <taxon>Mucilaginibacter</taxon>
    </lineage>
</organism>
<dbReference type="PANTHER" id="PTHR32060:SF30">
    <property type="entry name" value="CARBOXY-TERMINAL PROCESSING PROTEASE CTPA"/>
    <property type="match status" value="1"/>
</dbReference>
<proteinExistence type="predicted"/>
<keyword evidence="3" id="KW-1185">Reference proteome</keyword>
<dbReference type="PANTHER" id="PTHR32060">
    <property type="entry name" value="TAIL-SPECIFIC PROTEASE"/>
    <property type="match status" value="1"/>
</dbReference>
<evidence type="ECO:0000259" key="1">
    <source>
        <dbReference type="SMART" id="SM00245"/>
    </source>
</evidence>
<dbReference type="GO" id="GO:0004175">
    <property type="term" value="F:endopeptidase activity"/>
    <property type="evidence" value="ECO:0007669"/>
    <property type="project" value="TreeGrafter"/>
</dbReference>
<comment type="caution">
    <text evidence="2">The sequence shown here is derived from an EMBL/GenBank/DDBJ whole genome shotgun (WGS) entry which is preliminary data.</text>
</comment>
<dbReference type="EMBL" id="MPPL01000001">
    <property type="protein sequence ID" value="OKS86066.1"/>
    <property type="molecule type" value="Genomic_DNA"/>
</dbReference>
<feature type="domain" description="Tail specific protease" evidence="1">
    <location>
        <begin position="206"/>
        <end position="411"/>
    </location>
</feature>
<dbReference type="Pfam" id="PF14684">
    <property type="entry name" value="Tricorn_C1"/>
    <property type="match status" value="1"/>
</dbReference>
<dbReference type="InterPro" id="IPR029045">
    <property type="entry name" value="ClpP/crotonase-like_dom_sf"/>
</dbReference>
<dbReference type="InterPro" id="IPR028204">
    <property type="entry name" value="Tricorn_C1"/>
</dbReference>
<dbReference type="GO" id="GO:0030288">
    <property type="term" value="C:outer membrane-bounded periplasmic space"/>
    <property type="evidence" value="ECO:0007669"/>
    <property type="project" value="TreeGrafter"/>
</dbReference>
<sequence>MLSNGYLSYPTLNTVITFKSLLSTNLHHWFPFDLNFQFKSLVIVVLMQTSLNRNPLTFMHILCLAILFSFSSCQKKNAEMVADPKSFKDIFDVFWHKMDNQYVYWDTEETNWDAIYTQYRPLFENLSFSDPDRKKAAFYFRQMTSELEDGHYRITFNNKPLLDSIINPSIARKSLEPGFHAPYNYSDIVTPYLDKGYYTAKGSIINDNALISLTTGTIKQNLLYFNCNFFSLNQSQKAGDAAIVQGLTFFFSKLNTSGKIQGIIIDLRNNYGGDIGDLNYFAGKLVTADITFGYIRSKSGLGHNGYLPWIEAKVKHDPLYQNQYPIVILTDSFTASLCETIILALKADHACTVVGEVTYGATGPLSDPNIFNSGSFDVGAFMKVETSAVEFKTLDNQVIESKGIKPDVLVPFNIPAISQGKDLQLEAAIRFLNSK</sequence>
<accession>A0A1Q5ZWE4</accession>
<dbReference type="SMART" id="SM00245">
    <property type="entry name" value="TSPc"/>
    <property type="match status" value="1"/>
</dbReference>
<dbReference type="Gene3D" id="3.90.226.10">
    <property type="entry name" value="2-enoyl-CoA Hydratase, Chain A, domain 1"/>
    <property type="match status" value="1"/>
</dbReference>
<dbReference type="AlphaFoldDB" id="A0A1Q5ZWE4"/>
<protein>
    <recommendedName>
        <fullName evidence="1">Tail specific protease domain-containing protein</fullName>
    </recommendedName>
</protein>